<dbReference type="AlphaFoldDB" id="A7HZA9"/>
<feature type="domain" description="HTH cro/C1-type" evidence="4">
    <location>
        <begin position="52"/>
        <end position="95"/>
    </location>
</feature>
<proteinExistence type="predicted"/>
<dbReference type="CDD" id="cd00093">
    <property type="entry name" value="HTH_XRE"/>
    <property type="match status" value="1"/>
</dbReference>
<dbReference type="KEGG" id="pla:Plav_3644"/>
<dbReference type="InterPro" id="IPR052359">
    <property type="entry name" value="HTH-type_reg/antitoxin"/>
</dbReference>
<dbReference type="HOGENOM" id="CLU_144725_0_0_5"/>
<dbReference type="STRING" id="402881.Plav_3644"/>
<keyword evidence="3" id="KW-0804">Transcription</keyword>
<dbReference type="EMBL" id="CP000774">
    <property type="protein sequence ID" value="ABS65242.1"/>
    <property type="molecule type" value="Genomic_DNA"/>
</dbReference>
<name>A7HZA9_PARL1</name>
<evidence type="ECO:0000256" key="3">
    <source>
        <dbReference type="ARBA" id="ARBA00023163"/>
    </source>
</evidence>
<gene>
    <name evidence="5" type="ordered locus">Plav_3644</name>
</gene>
<dbReference type="OrthoDB" id="9799384at2"/>
<dbReference type="GO" id="GO:0003677">
    <property type="term" value="F:DNA binding"/>
    <property type="evidence" value="ECO:0007669"/>
    <property type="project" value="UniProtKB-KW"/>
</dbReference>
<dbReference type="InterPro" id="IPR001387">
    <property type="entry name" value="Cro/C1-type_HTH"/>
</dbReference>
<keyword evidence="1" id="KW-0805">Transcription regulation</keyword>
<sequence>MSARRRPSTDALKAAHETAEGLFRRGLIDKTTMSGFDVLCLEPVRDLSPRKIKSLRERHKVSQPVFAAYLNVSAATVKAWEQGAKKPAGPSLKLLNLIERKGLDAVA</sequence>
<evidence type="ECO:0000313" key="5">
    <source>
        <dbReference type="EMBL" id="ABS65242.1"/>
    </source>
</evidence>
<accession>A7HZA9</accession>
<keyword evidence="6" id="KW-1185">Reference proteome</keyword>
<dbReference type="Pfam" id="PF01381">
    <property type="entry name" value="HTH_3"/>
    <property type="match status" value="1"/>
</dbReference>
<protein>
    <submittedName>
        <fullName evidence="5">DNA-binding protein</fullName>
    </submittedName>
</protein>
<evidence type="ECO:0000256" key="1">
    <source>
        <dbReference type="ARBA" id="ARBA00023015"/>
    </source>
</evidence>
<evidence type="ECO:0000313" key="6">
    <source>
        <dbReference type="Proteomes" id="UP000006377"/>
    </source>
</evidence>
<dbReference type="SUPFAM" id="SSF47413">
    <property type="entry name" value="lambda repressor-like DNA-binding domains"/>
    <property type="match status" value="1"/>
</dbReference>
<organism evidence="5 6">
    <name type="scientific">Parvibaculum lavamentivorans (strain DS-1 / DSM 13023 / NCIMB 13966)</name>
    <dbReference type="NCBI Taxonomy" id="402881"/>
    <lineage>
        <taxon>Bacteria</taxon>
        <taxon>Pseudomonadati</taxon>
        <taxon>Pseudomonadota</taxon>
        <taxon>Alphaproteobacteria</taxon>
        <taxon>Hyphomicrobiales</taxon>
        <taxon>Parvibaculaceae</taxon>
        <taxon>Parvibaculum</taxon>
    </lineage>
</organism>
<reference evidence="5 6" key="1">
    <citation type="journal article" date="2011" name="Stand. Genomic Sci.">
        <title>Complete genome sequence of Parvibaculum lavamentivorans type strain (DS-1(T)).</title>
        <authorList>
            <person name="Schleheck D."/>
            <person name="Weiss M."/>
            <person name="Pitluck S."/>
            <person name="Bruce D."/>
            <person name="Land M.L."/>
            <person name="Han S."/>
            <person name="Saunders E."/>
            <person name="Tapia R."/>
            <person name="Detter C."/>
            <person name="Brettin T."/>
            <person name="Han J."/>
            <person name="Woyke T."/>
            <person name="Goodwin L."/>
            <person name="Pennacchio L."/>
            <person name="Nolan M."/>
            <person name="Cook A.M."/>
            <person name="Kjelleberg S."/>
            <person name="Thomas T."/>
        </authorList>
    </citation>
    <scope>NUCLEOTIDE SEQUENCE [LARGE SCALE GENOMIC DNA]</scope>
    <source>
        <strain evidence="6">DS-1 / DSM 13023 / NCIMB 13966</strain>
    </source>
</reference>
<evidence type="ECO:0000259" key="4">
    <source>
        <dbReference type="PROSITE" id="PS50943"/>
    </source>
</evidence>
<dbReference type="PROSITE" id="PS50943">
    <property type="entry name" value="HTH_CROC1"/>
    <property type="match status" value="1"/>
</dbReference>
<dbReference type="eggNOG" id="COG2944">
    <property type="taxonomic scope" value="Bacteria"/>
</dbReference>
<dbReference type="Proteomes" id="UP000006377">
    <property type="component" value="Chromosome"/>
</dbReference>
<dbReference type="PANTHER" id="PTHR36511">
    <property type="entry name" value="MERR FAMILY BACTERIAL REGULATORY PROTEIN"/>
    <property type="match status" value="1"/>
</dbReference>
<evidence type="ECO:0000256" key="2">
    <source>
        <dbReference type="ARBA" id="ARBA00023125"/>
    </source>
</evidence>
<dbReference type="Gene3D" id="1.10.260.40">
    <property type="entry name" value="lambda repressor-like DNA-binding domains"/>
    <property type="match status" value="1"/>
</dbReference>
<dbReference type="PANTHER" id="PTHR36511:SF3">
    <property type="entry name" value="ANTITOXIN HIGA-2"/>
    <property type="match status" value="1"/>
</dbReference>
<dbReference type="RefSeq" id="WP_012112503.1">
    <property type="nucleotide sequence ID" value="NC_009719.1"/>
</dbReference>
<keyword evidence="2 5" id="KW-0238">DNA-binding</keyword>
<dbReference type="InterPro" id="IPR010982">
    <property type="entry name" value="Lambda_DNA-bd_dom_sf"/>
</dbReference>